<reference evidence="2 3" key="1">
    <citation type="submission" date="2017-03" db="EMBL/GenBank/DDBJ databases">
        <title>An alternative strategy for trypanosome survival in the mammalian bloodstream revealed through genome and transcriptome analysis of the ubiquitous bovine parasite Trypanosoma (Megatrypanum) theileri.</title>
        <authorList>
            <person name="Kelly S."/>
            <person name="Ivens A."/>
            <person name="Mott A."/>
            <person name="O'Neill E."/>
            <person name="Emms D."/>
            <person name="Macleod O."/>
            <person name="Voorheis P."/>
            <person name="Matthews J."/>
            <person name="Matthews K."/>
            <person name="Carrington M."/>
        </authorList>
    </citation>
    <scope>NUCLEOTIDE SEQUENCE [LARGE SCALE GENOMIC DNA]</scope>
    <source>
        <strain evidence="2">Edinburgh</strain>
    </source>
</reference>
<keyword evidence="3" id="KW-1185">Reference proteome</keyword>
<dbReference type="STRING" id="67003.A0A1X0NS51"/>
<feature type="domain" description="DSBA-like thioredoxin" evidence="1">
    <location>
        <begin position="7"/>
        <end position="218"/>
    </location>
</feature>
<dbReference type="GeneID" id="39986753"/>
<protein>
    <submittedName>
        <fullName evidence="2">DSBA oxidoreductase</fullName>
    </submittedName>
</protein>
<gene>
    <name evidence="2" type="ORF">TM35_000211230</name>
</gene>
<dbReference type="PANTHER" id="PTHR13887">
    <property type="entry name" value="GLUTATHIONE S-TRANSFERASE KAPPA"/>
    <property type="match status" value="1"/>
</dbReference>
<evidence type="ECO:0000259" key="1">
    <source>
        <dbReference type="Pfam" id="PF01323"/>
    </source>
</evidence>
<dbReference type="InterPro" id="IPR036249">
    <property type="entry name" value="Thioredoxin-like_sf"/>
</dbReference>
<dbReference type="Gene3D" id="3.40.30.10">
    <property type="entry name" value="Glutaredoxin"/>
    <property type="match status" value="1"/>
</dbReference>
<name>A0A1X0NS51_9TRYP</name>
<organism evidence="2 3">
    <name type="scientific">Trypanosoma theileri</name>
    <dbReference type="NCBI Taxonomy" id="67003"/>
    <lineage>
        <taxon>Eukaryota</taxon>
        <taxon>Discoba</taxon>
        <taxon>Euglenozoa</taxon>
        <taxon>Kinetoplastea</taxon>
        <taxon>Metakinetoplastina</taxon>
        <taxon>Trypanosomatida</taxon>
        <taxon>Trypanosomatidae</taxon>
        <taxon>Trypanosoma</taxon>
    </lineage>
</organism>
<dbReference type="InterPro" id="IPR001853">
    <property type="entry name" value="DSBA-like_thioredoxin_dom"/>
</dbReference>
<dbReference type="OrthoDB" id="1930760at2759"/>
<accession>A0A1X0NS51</accession>
<dbReference type="GO" id="GO:0016491">
    <property type="term" value="F:oxidoreductase activity"/>
    <property type="evidence" value="ECO:0007669"/>
    <property type="project" value="InterPro"/>
</dbReference>
<evidence type="ECO:0000313" key="2">
    <source>
        <dbReference type="EMBL" id="ORC87517.1"/>
    </source>
</evidence>
<comment type="caution">
    <text evidence="2">The sequence shown here is derived from an EMBL/GenBank/DDBJ whole genome shotgun (WGS) entry which is preliminary data.</text>
</comment>
<dbReference type="Proteomes" id="UP000192257">
    <property type="component" value="Unassembled WGS sequence"/>
</dbReference>
<dbReference type="RefSeq" id="XP_028881583.1">
    <property type="nucleotide sequence ID" value="XM_029026973.1"/>
</dbReference>
<dbReference type="Pfam" id="PF01323">
    <property type="entry name" value="DSBA"/>
    <property type="match status" value="1"/>
</dbReference>
<dbReference type="PANTHER" id="PTHR13887:SF41">
    <property type="entry name" value="THIOREDOXIN SUPERFAMILY PROTEIN"/>
    <property type="match status" value="1"/>
</dbReference>
<dbReference type="AlphaFoldDB" id="A0A1X0NS51"/>
<dbReference type="CDD" id="cd03024">
    <property type="entry name" value="DsbA_FrnE"/>
    <property type="match status" value="1"/>
</dbReference>
<dbReference type="SUPFAM" id="SSF52833">
    <property type="entry name" value="Thioredoxin-like"/>
    <property type="match status" value="1"/>
</dbReference>
<dbReference type="EMBL" id="NBCO01000021">
    <property type="protein sequence ID" value="ORC87517.1"/>
    <property type="molecule type" value="Genomic_DNA"/>
</dbReference>
<dbReference type="VEuPathDB" id="TriTrypDB:TM35_000211230"/>
<evidence type="ECO:0000313" key="3">
    <source>
        <dbReference type="Proteomes" id="UP000192257"/>
    </source>
</evidence>
<proteinExistence type="predicted"/>
<sequence>MTKQVVVEVISDVTCPWCWVGKRSIEKAASEQDIPLELHWRPFQLYPEMQSPGPRVVDVLGKKFGSEVVRQWMQLPETIPLNRRSTASDLGLQFSLRGDARTFNTYNCHLLLTYFGERQRDYKLQSDLQEVLFRRTHQEGRNLGVLSELVEATKEVGITREEVQSILGDRDLQNFLDDVLRRTRLHPPRGFNGVPHFTFPNGQIISGSQNLCVFAEVLRKNV</sequence>